<protein>
    <submittedName>
        <fullName evidence="1">Uncharacterized protein</fullName>
    </submittedName>
</protein>
<comment type="caution">
    <text evidence="1">The sequence shown here is derived from an EMBL/GenBank/DDBJ whole genome shotgun (WGS) entry which is preliminary data.</text>
</comment>
<evidence type="ECO:0000313" key="2">
    <source>
        <dbReference type="Proteomes" id="UP000305778"/>
    </source>
</evidence>
<keyword evidence="2" id="KW-1185">Reference proteome</keyword>
<sequence length="86" mass="9121">MPQPVMVTAVPSLVDTSPLAPRPSVVISVAVRLVLAPYSVSIAAFWPYRPLFTSSEVSPLLVTEAVSRLKVPPLIRTVLASGVVVL</sequence>
<name>A0A4U0SPK8_9ACTN</name>
<proteinExistence type="predicted"/>
<reference evidence="1 2" key="1">
    <citation type="submission" date="2019-04" db="EMBL/GenBank/DDBJ databases">
        <title>Streptomyces oryziradicis sp. nov., a novel actinomycete isolated from rhizosphere soil of rice (Oryza sativa L.).</title>
        <authorList>
            <person name="Li C."/>
        </authorList>
    </citation>
    <scope>NUCLEOTIDE SEQUENCE [LARGE SCALE GENOMIC DNA]</scope>
    <source>
        <strain evidence="1 2">NEAU-C40</strain>
    </source>
</reference>
<dbReference type="EMBL" id="SUMC01000006">
    <property type="protein sequence ID" value="TKA11994.1"/>
    <property type="molecule type" value="Genomic_DNA"/>
</dbReference>
<evidence type="ECO:0000313" key="1">
    <source>
        <dbReference type="EMBL" id="TKA11994.1"/>
    </source>
</evidence>
<accession>A0A4U0SPK8</accession>
<dbReference type="Proteomes" id="UP000305778">
    <property type="component" value="Unassembled WGS sequence"/>
</dbReference>
<gene>
    <name evidence="1" type="ORF">FCI23_09325</name>
</gene>
<organism evidence="1 2">
    <name type="scientific">Actinacidiphila oryziradicis</name>
    <dbReference type="NCBI Taxonomy" id="2571141"/>
    <lineage>
        <taxon>Bacteria</taxon>
        <taxon>Bacillati</taxon>
        <taxon>Actinomycetota</taxon>
        <taxon>Actinomycetes</taxon>
        <taxon>Kitasatosporales</taxon>
        <taxon>Streptomycetaceae</taxon>
        <taxon>Actinacidiphila</taxon>
    </lineage>
</organism>
<dbReference type="RefSeq" id="WP_136722989.1">
    <property type="nucleotide sequence ID" value="NZ_SUMC01000006.1"/>
</dbReference>
<dbReference type="AlphaFoldDB" id="A0A4U0SPK8"/>